<evidence type="ECO:0000313" key="2">
    <source>
        <dbReference type="Proteomes" id="UP000012589"/>
    </source>
</evidence>
<evidence type="ECO:0000313" key="1">
    <source>
        <dbReference type="EMBL" id="EMZ23019.1"/>
    </source>
</evidence>
<dbReference type="Proteomes" id="UP000012589">
    <property type="component" value="Unassembled WGS sequence"/>
</dbReference>
<sequence>MISLQEQVVHKVSNLSEDNLQFLLEIIDRFMLTDTVKKGETVVSKRIGIAKGQKLYDDSYDFDEMNPEIARMFGVAE</sequence>
<dbReference type="OrthoDB" id="2050724at2"/>
<reference evidence="1 2" key="1">
    <citation type="journal article" date="2014" name="Genome Announc.">
        <title>Draft genome sequences of the altered schaedler flora, a defined bacterial community from gnotobiotic mice.</title>
        <authorList>
            <person name="Wannemuehler M.J."/>
            <person name="Overstreet A.M."/>
            <person name="Ward D.V."/>
            <person name="Phillips G.J."/>
        </authorList>
    </citation>
    <scope>NUCLEOTIDE SEQUENCE [LARGE SCALE GENOMIC DNA]</scope>
    <source>
        <strain evidence="1 2">ASF492</strain>
    </source>
</reference>
<dbReference type="HOGENOM" id="CLU_2633535_0_0_9"/>
<organism evidence="1 2">
    <name type="scientific">Eubacterium plexicaudatum ASF492</name>
    <dbReference type="NCBI Taxonomy" id="1235802"/>
    <lineage>
        <taxon>Bacteria</taxon>
        <taxon>Bacillati</taxon>
        <taxon>Bacillota</taxon>
        <taxon>Clostridia</taxon>
        <taxon>Eubacteriales</taxon>
        <taxon>Eubacteriaceae</taxon>
        <taxon>Eubacterium</taxon>
    </lineage>
</organism>
<proteinExistence type="predicted"/>
<dbReference type="STRING" id="1235802.C823_03713"/>
<gene>
    <name evidence="1" type="ORF">C823_03713</name>
</gene>
<evidence type="ECO:0008006" key="3">
    <source>
        <dbReference type="Google" id="ProtNLM"/>
    </source>
</evidence>
<protein>
    <recommendedName>
        <fullName evidence="3">DUF2281 domain-containing protein</fullName>
    </recommendedName>
</protein>
<accession>N2AF59</accession>
<comment type="caution">
    <text evidence="1">The sequence shown here is derived from an EMBL/GenBank/DDBJ whole genome shotgun (WGS) entry which is preliminary data.</text>
</comment>
<keyword evidence="2" id="KW-1185">Reference proteome</keyword>
<name>N2AF59_9FIRM</name>
<dbReference type="AlphaFoldDB" id="N2AF59"/>
<dbReference type="PATRIC" id="fig|1235802.3.peg.3918"/>
<dbReference type="EMBL" id="AQFT01000112">
    <property type="protein sequence ID" value="EMZ23019.1"/>
    <property type="molecule type" value="Genomic_DNA"/>
</dbReference>